<protein>
    <submittedName>
        <fullName evidence="2">Uncharacterized protein</fullName>
    </submittedName>
</protein>
<organism evidence="2 3">
    <name type="scientific">Actinospica durhamensis</name>
    <dbReference type="NCBI Taxonomy" id="1508375"/>
    <lineage>
        <taxon>Bacteria</taxon>
        <taxon>Bacillati</taxon>
        <taxon>Actinomycetota</taxon>
        <taxon>Actinomycetes</taxon>
        <taxon>Catenulisporales</taxon>
        <taxon>Actinospicaceae</taxon>
        <taxon>Actinospica</taxon>
    </lineage>
</organism>
<dbReference type="EMBL" id="JAGSOG010000011">
    <property type="protein sequence ID" value="MBR7832458.1"/>
    <property type="molecule type" value="Genomic_DNA"/>
</dbReference>
<dbReference type="AlphaFoldDB" id="A0A941ELC0"/>
<evidence type="ECO:0000313" key="2">
    <source>
        <dbReference type="EMBL" id="MBR7832458.1"/>
    </source>
</evidence>
<evidence type="ECO:0000313" key="3">
    <source>
        <dbReference type="Proteomes" id="UP000675781"/>
    </source>
</evidence>
<accession>A0A941ELC0</accession>
<dbReference type="RefSeq" id="WP_212526983.1">
    <property type="nucleotide sequence ID" value="NZ_JAGSOG010000011.1"/>
</dbReference>
<gene>
    <name evidence="2" type="ORF">KDL01_04270</name>
</gene>
<proteinExistence type="predicted"/>
<comment type="caution">
    <text evidence="2">The sequence shown here is derived from an EMBL/GenBank/DDBJ whole genome shotgun (WGS) entry which is preliminary data.</text>
</comment>
<sequence>MARKYDDSDTSAEATRARYDQMLALAQDGKDVPAELSSQIQRGADAAMDRAIRKHGRD</sequence>
<feature type="region of interest" description="Disordered" evidence="1">
    <location>
        <begin position="29"/>
        <end position="58"/>
    </location>
</feature>
<evidence type="ECO:0000256" key="1">
    <source>
        <dbReference type="SAM" id="MobiDB-lite"/>
    </source>
</evidence>
<reference evidence="2" key="1">
    <citation type="submission" date="2021-04" db="EMBL/GenBank/DDBJ databases">
        <title>Genome based classification of Actinospica acidithermotolerans sp. nov., an actinobacterium isolated from an Indonesian hot spring.</title>
        <authorList>
            <person name="Kusuma A.B."/>
            <person name="Putra K.E."/>
            <person name="Nafisah S."/>
            <person name="Loh J."/>
            <person name="Nouioui I."/>
            <person name="Goodfellow M."/>
        </authorList>
    </citation>
    <scope>NUCLEOTIDE SEQUENCE</scope>
    <source>
        <strain evidence="2">CSCA 57</strain>
    </source>
</reference>
<name>A0A941ELC0_9ACTN</name>
<keyword evidence="3" id="KW-1185">Reference proteome</keyword>
<dbReference type="Proteomes" id="UP000675781">
    <property type="component" value="Unassembled WGS sequence"/>
</dbReference>